<proteinExistence type="predicted"/>
<dbReference type="EMBL" id="JARJLM010000216">
    <property type="protein sequence ID" value="MDF3833802.1"/>
    <property type="molecule type" value="Genomic_DNA"/>
</dbReference>
<feature type="domain" description="DUF3870" evidence="1">
    <location>
        <begin position="8"/>
        <end position="101"/>
    </location>
</feature>
<reference evidence="2 3" key="1">
    <citation type="submission" date="2023-03" db="EMBL/GenBank/DDBJ databases">
        <title>Draft assemblies of triclosan tolerant bacteria isolated from returned activated sludge.</title>
        <authorList>
            <person name="Van Hamelsveld S."/>
        </authorList>
    </citation>
    <scope>NUCLEOTIDE SEQUENCE [LARGE SCALE GENOMIC DNA]</scope>
    <source>
        <strain evidence="2 3">GW210010_S58</strain>
    </source>
</reference>
<dbReference type="Pfam" id="PF12986">
    <property type="entry name" value="DUF3870"/>
    <property type="match status" value="1"/>
</dbReference>
<accession>A0ABT6ANB6</accession>
<name>A0ABT6ANB6_9BURK</name>
<evidence type="ECO:0000259" key="1">
    <source>
        <dbReference type="Pfam" id="PF12986"/>
    </source>
</evidence>
<keyword evidence="3" id="KW-1185">Reference proteome</keyword>
<sequence>MTKPLTLLIAGHARLPQGMPAKQVFDSLTITVEIDARYAVVIDASCTLVTEHGRRFIRDLLRGRSLRDGIGEMTGLIQQCYVGRASPALAAALKDLHQQYEKLQPGREPRPLAPNPL</sequence>
<protein>
    <submittedName>
        <fullName evidence="2">DUF3870 domain-containing protein</fullName>
    </submittedName>
</protein>
<dbReference type="RefSeq" id="WP_017227815.1">
    <property type="nucleotide sequence ID" value="NZ_JARJLM010000216.1"/>
</dbReference>
<comment type="caution">
    <text evidence="2">The sequence shown here is derived from an EMBL/GenBank/DDBJ whole genome shotgun (WGS) entry which is preliminary data.</text>
</comment>
<gene>
    <name evidence="2" type="ORF">P3W85_12710</name>
</gene>
<dbReference type="Proteomes" id="UP001216674">
    <property type="component" value="Unassembled WGS sequence"/>
</dbReference>
<evidence type="ECO:0000313" key="3">
    <source>
        <dbReference type="Proteomes" id="UP001216674"/>
    </source>
</evidence>
<dbReference type="InterPro" id="IPR024617">
    <property type="entry name" value="DUF3870"/>
</dbReference>
<organism evidence="2 3">
    <name type="scientific">Cupriavidus basilensis</name>
    <dbReference type="NCBI Taxonomy" id="68895"/>
    <lineage>
        <taxon>Bacteria</taxon>
        <taxon>Pseudomonadati</taxon>
        <taxon>Pseudomonadota</taxon>
        <taxon>Betaproteobacteria</taxon>
        <taxon>Burkholderiales</taxon>
        <taxon>Burkholderiaceae</taxon>
        <taxon>Cupriavidus</taxon>
    </lineage>
</organism>
<evidence type="ECO:0000313" key="2">
    <source>
        <dbReference type="EMBL" id="MDF3833802.1"/>
    </source>
</evidence>